<proteinExistence type="predicted"/>
<dbReference type="EMBL" id="JAAEDI010000012">
    <property type="protein sequence ID" value="MBR0650512.1"/>
    <property type="molecule type" value="Genomic_DNA"/>
</dbReference>
<comment type="caution">
    <text evidence="1">The sequence shown here is derived from an EMBL/GenBank/DDBJ whole genome shotgun (WGS) entry which is preliminary data.</text>
</comment>
<dbReference type="Proteomes" id="UP000698752">
    <property type="component" value="Unassembled WGS sequence"/>
</dbReference>
<accession>A0ABS5EHK3</accession>
<dbReference type="InterPro" id="IPR010845">
    <property type="entry name" value="FlaF"/>
</dbReference>
<evidence type="ECO:0000313" key="1">
    <source>
        <dbReference type="EMBL" id="MBR0650512.1"/>
    </source>
</evidence>
<sequence length="113" mass="12274">MTQSPIARAYGAARAARDPREQEAEVIRRVTFGLRAALDDTGPARMRAVADNRRLWLAMESALVDPANRLPAAMRAGLVSLGRAVQREMDEPSPDFAFLIEVNEQVATGLLGA</sequence>
<dbReference type="Pfam" id="PF07309">
    <property type="entry name" value="FlaF"/>
    <property type="match status" value="1"/>
</dbReference>
<name>A0ABS5EHK3_9PROT</name>
<keyword evidence="2" id="KW-1185">Reference proteome</keyword>
<evidence type="ECO:0000313" key="2">
    <source>
        <dbReference type="Proteomes" id="UP000698752"/>
    </source>
</evidence>
<organism evidence="1 2">
    <name type="scientific">Neoroseomonas terrae</name>
    <dbReference type="NCBI Taxonomy" id="424799"/>
    <lineage>
        <taxon>Bacteria</taxon>
        <taxon>Pseudomonadati</taxon>
        <taxon>Pseudomonadota</taxon>
        <taxon>Alphaproteobacteria</taxon>
        <taxon>Acetobacterales</taxon>
        <taxon>Acetobacteraceae</taxon>
        <taxon>Neoroseomonas</taxon>
    </lineage>
</organism>
<reference evidence="2" key="1">
    <citation type="journal article" date="2021" name="Syst. Appl. Microbiol.">
        <title>Roseomonas hellenica sp. nov., isolated from roots of wild-growing Alkanna tinctoria.</title>
        <authorList>
            <person name="Rat A."/>
            <person name="Naranjo H.D."/>
            <person name="Lebbe L."/>
            <person name="Cnockaert M."/>
            <person name="Krigas N."/>
            <person name="Grigoriadou K."/>
            <person name="Maloupa E."/>
            <person name="Willems A."/>
        </authorList>
    </citation>
    <scope>NUCLEOTIDE SEQUENCE [LARGE SCALE GENOMIC DNA]</scope>
    <source>
        <strain evidence="2">LMG 31159</strain>
    </source>
</reference>
<gene>
    <name evidence="1" type="ORF">GXW78_12630</name>
</gene>
<dbReference type="RefSeq" id="WP_211869178.1">
    <property type="nucleotide sequence ID" value="NZ_JAAEDI010000012.1"/>
</dbReference>
<protein>
    <submittedName>
        <fullName evidence="1">Transcriptional regulator</fullName>
    </submittedName>
</protein>